<dbReference type="Pfam" id="PF11923">
    <property type="entry name" value="NFACT-C"/>
    <property type="match status" value="1"/>
</dbReference>
<keyword evidence="10" id="KW-1185">Reference proteome</keyword>
<dbReference type="Gene3D" id="2.30.310.10">
    <property type="entry name" value="ibrinogen binding protein from staphylococcus aureus domain"/>
    <property type="match status" value="1"/>
</dbReference>
<name>A0A6A6TT53_9PLEO</name>
<dbReference type="Proteomes" id="UP000799324">
    <property type="component" value="Unassembled WGS sequence"/>
</dbReference>
<evidence type="ECO:0000256" key="6">
    <source>
        <dbReference type="SAM" id="MobiDB-lite"/>
    </source>
</evidence>
<dbReference type="GO" id="GO:0072344">
    <property type="term" value="P:rescue of stalled ribosome"/>
    <property type="evidence" value="ECO:0007669"/>
    <property type="project" value="TreeGrafter"/>
</dbReference>
<feature type="compositionally biased region" description="Basic and acidic residues" evidence="6">
    <location>
        <begin position="935"/>
        <end position="950"/>
    </location>
</feature>
<dbReference type="PANTHER" id="PTHR15239">
    <property type="entry name" value="NUCLEAR EXPORT MEDIATOR FACTOR NEMF"/>
    <property type="match status" value="1"/>
</dbReference>
<protein>
    <recommendedName>
        <fullName evidence="5">Ribosome quality control complex subunit 2</fullName>
    </recommendedName>
</protein>
<dbReference type="GO" id="GO:0000049">
    <property type="term" value="F:tRNA binding"/>
    <property type="evidence" value="ECO:0007669"/>
    <property type="project" value="TreeGrafter"/>
</dbReference>
<dbReference type="InterPro" id="IPR051608">
    <property type="entry name" value="RQC_Subunit_NEMF"/>
</dbReference>
<dbReference type="GO" id="GO:0005737">
    <property type="term" value="C:cytoplasm"/>
    <property type="evidence" value="ECO:0007669"/>
    <property type="project" value="UniProtKB-SubCell"/>
</dbReference>
<feature type="compositionally biased region" description="Basic residues" evidence="6">
    <location>
        <begin position="1116"/>
        <end position="1130"/>
    </location>
</feature>
<feature type="region of interest" description="Disordered" evidence="6">
    <location>
        <begin position="705"/>
        <end position="989"/>
    </location>
</feature>
<evidence type="ECO:0000256" key="3">
    <source>
        <dbReference type="ARBA" id="ARBA00022490"/>
    </source>
</evidence>
<dbReference type="GO" id="GO:0043023">
    <property type="term" value="F:ribosomal large subunit binding"/>
    <property type="evidence" value="ECO:0007669"/>
    <property type="project" value="TreeGrafter"/>
</dbReference>
<sequence>MKQRFSSLDVKVIAHELSNTLCPLRVTNIYDLSSRIFLFKFHKPDHREQLIVDSGFRCHLTSYARTTAAAPSGFVARLRKYLKTRRVTSITQVGTDRIIEFRFSDGLYRLFLEFYAGGNIVLTDGDLKVLALLRNVEEGAEHERLRVGLQYNLSLRQNYDGIPDLTKERVREGLRRAVAKEGDGTATSKKNKKMTKDALRKALAVSITECPPLLVDHSLHIANFDATLKPEQVLEDDSLLDRLVSALLDARRTSESITQTDPVRGYILAKPNPAAPKIDAETSDTSHLLYDDFHPFRPRQFEEPDYTFLEFSGFNKTVDEFFSSIEGQKLESKLHEREMLAKRKIEQARQEHEKRIGGLQQVQELNFRKAEAILANVHRVTEATDAVNGLIGQGMDWGEIARLIEREQSQGNAVAQLIQLPLKLFQNTVTLLLEESSWDQGQQGDDEGNETSSASEDSDSDDSVTDRKGKVAKPSPPSISAKLAIDVDLGLSAWANSTEYFDQKRSAAGKEGRTAQASEMALKSQERKVAEDLKKGLKKEKEVLRPVRKQQWFEKFIYFISSDGYLVLGGKDAQQNEIIYRRYLRKGDVYVHADLKAAVPMVIKNNPNTPDAPIPPSTLSQAGHLSVSTSEAWDSKAVMSAWWVTSDHVSKTGATGEFLGPGLFNITGRKEFLPPAQLIVGLAVMFEISEDSKARHQKHRIVEHIAPAPIEPVIDSENVAPTGQDNEEESDSEEEFPDAKIGSDSDDDFPDAKIEGSDDSESESERTSHANPLQRVKANQTDTEAEVEVEPKLSGTSGEEKNRSTGGTPQEDAESLADTERTSNKTSTRHLSARERRLLRKGQLPDTISPPESQSIPGADESDEDVQADQQPAKLPQTGPGITVSNISKAGSKGPLPRGKRAKAKKLAAKYANQDEEERELAMRILGSQSGQKAAEAEAQAKRDKEEEAQANKQRRREQHLRAQAVGKAAEDARRAAHEGDAPADDDGVDDEALRTQLLNLDAFTGRPLAGDELISAIPVCAPWSALATYKYKVKMQPGAMKRGKAVKEILMRWDHAGKDARATDKSSKDTDRIWPREMELIRNWKEPEIVGAMAVSKVRIMMAREGGAGGGGGKGKSKAARGGRGSKKR</sequence>
<organism evidence="9 10">
    <name type="scientific">Lophiostoma macrostomum CBS 122681</name>
    <dbReference type="NCBI Taxonomy" id="1314788"/>
    <lineage>
        <taxon>Eukaryota</taxon>
        <taxon>Fungi</taxon>
        <taxon>Dikarya</taxon>
        <taxon>Ascomycota</taxon>
        <taxon>Pezizomycotina</taxon>
        <taxon>Dothideomycetes</taxon>
        <taxon>Pleosporomycetidae</taxon>
        <taxon>Pleosporales</taxon>
        <taxon>Lophiostomataceae</taxon>
        <taxon>Lophiostoma</taxon>
    </lineage>
</organism>
<feature type="domain" description="NFACT RNA-binding" evidence="7">
    <location>
        <begin position="555"/>
        <end position="668"/>
    </location>
</feature>
<evidence type="ECO:0000313" key="9">
    <source>
        <dbReference type="EMBL" id="KAF2661804.1"/>
    </source>
</evidence>
<dbReference type="AlphaFoldDB" id="A0A6A6TT53"/>
<keyword evidence="4" id="KW-0175">Coiled coil</keyword>
<feature type="domain" description="NFACT protein C-terminal" evidence="8">
    <location>
        <begin position="997"/>
        <end position="1102"/>
    </location>
</feature>
<dbReference type="Pfam" id="PF05670">
    <property type="entry name" value="NFACT-R_1"/>
    <property type="match status" value="1"/>
</dbReference>
<evidence type="ECO:0000256" key="4">
    <source>
        <dbReference type="ARBA" id="ARBA00023054"/>
    </source>
</evidence>
<feature type="compositionally biased region" description="Basic residues" evidence="6">
    <location>
        <begin position="898"/>
        <end position="908"/>
    </location>
</feature>
<feature type="compositionally biased region" description="Basic and acidic residues" evidence="6">
    <location>
        <begin position="969"/>
        <end position="981"/>
    </location>
</feature>
<evidence type="ECO:0000256" key="1">
    <source>
        <dbReference type="ARBA" id="ARBA00004496"/>
    </source>
</evidence>
<proteinExistence type="inferred from homology"/>
<feature type="region of interest" description="Disordered" evidence="6">
    <location>
        <begin position="1105"/>
        <end position="1130"/>
    </location>
</feature>
<dbReference type="PANTHER" id="PTHR15239:SF6">
    <property type="entry name" value="RIBOSOME QUALITY CONTROL COMPLEX SUBUNIT NEMF"/>
    <property type="match status" value="1"/>
</dbReference>
<reference evidence="9" key="1">
    <citation type="journal article" date="2020" name="Stud. Mycol.">
        <title>101 Dothideomycetes genomes: a test case for predicting lifestyles and emergence of pathogens.</title>
        <authorList>
            <person name="Haridas S."/>
            <person name="Albert R."/>
            <person name="Binder M."/>
            <person name="Bloem J."/>
            <person name="Labutti K."/>
            <person name="Salamov A."/>
            <person name="Andreopoulos B."/>
            <person name="Baker S."/>
            <person name="Barry K."/>
            <person name="Bills G."/>
            <person name="Bluhm B."/>
            <person name="Cannon C."/>
            <person name="Castanera R."/>
            <person name="Culley D."/>
            <person name="Daum C."/>
            <person name="Ezra D."/>
            <person name="Gonzalez J."/>
            <person name="Henrissat B."/>
            <person name="Kuo A."/>
            <person name="Liang C."/>
            <person name="Lipzen A."/>
            <person name="Lutzoni F."/>
            <person name="Magnuson J."/>
            <person name="Mondo S."/>
            <person name="Nolan M."/>
            <person name="Ohm R."/>
            <person name="Pangilinan J."/>
            <person name="Park H.-J."/>
            <person name="Ramirez L."/>
            <person name="Alfaro M."/>
            <person name="Sun H."/>
            <person name="Tritt A."/>
            <person name="Yoshinaga Y."/>
            <person name="Zwiers L.-H."/>
            <person name="Turgeon B."/>
            <person name="Goodwin S."/>
            <person name="Spatafora J."/>
            <person name="Crous P."/>
            <person name="Grigoriev I."/>
        </authorList>
    </citation>
    <scope>NUCLEOTIDE SEQUENCE</scope>
    <source>
        <strain evidence="9">CBS 122681</strain>
    </source>
</reference>
<comment type="similarity">
    <text evidence="2">Belongs to the NEMF family.</text>
</comment>
<dbReference type="GO" id="GO:1990112">
    <property type="term" value="C:RQC complex"/>
    <property type="evidence" value="ECO:0007669"/>
    <property type="project" value="TreeGrafter"/>
</dbReference>
<evidence type="ECO:0000259" key="7">
    <source>
        <dbReference type="Pfam" id="PF05670"/>
    </source>
</evidence>
<dbReference type="GO" id="GO:1990116">
    <property type="term" value="P:ribosome-associated ubiquitin-dependent protein catabolic process"/>
    <property type="evidence" value="ECO:0007669"/>
    <property type="project" value="TreeGrafter"/>
</dbReference>
<dbReference type="FunFam" id="2.30.310.10:FF:000003">
    <property type="entry name" value="Zinc knuckle domain containing protein"/>
    <property type="match status" value="1"/>
</dbReference>
<accession>A0A6A6TT53</accession>
<dbReference type="EMBL" id="MU004292">
    <property type="protein sequence ID" value="KAF2661804.1"/>
    <property type="molecule type" value="Genomic_DNA"/>
</dbReference>
<dbReference type="OrthoDB" id="207084at2759"/>
<evidence type="ECO:0000259" key="8">
    <source>
        <dbReference type="Pfam" id="PF11923"/>
    </source>
</evidence>
<evidence type="ECO:0000256" key="5">
    <source>
        <dbReference type="ARBA" id="ARBA00070414"/>
    </source>
</evidence>
<dbReference type="Pfam" id="PF05833">
    <property type="entry name" value="NFACT_N"/>
    <property type="match status" value="1"/>
</dbReference>
<feature type="compositionally biased region" description="Acidic residues" evidence="6">
    <location>
        <begin position="725"/>
        <end position="736"/>
    </location>
</feature>
<evidence type="ECO:0000256" key="2">
    <source>
        <dbReference type="ARBA" id="ARBA00008318"/>
    </source>
</evidence>
<evidence type="ECO:0000313" key="10">
    <source>
        <dbReference type="Proteomes" id="UP000799324"/>
    </source>
</evidence>
<gene>
    <name evidence="9" type="ORF">K491DRAFT_586492</name>
</gene>
<dbReference type="InterPro" id="IPR021846">
    <property type="entry name" value="NFACT-C"/>
</dbReference>
<keyword evidence="3" id="KW-0963">Cytoplasm</keyword>
<comment type="subcellular location">
    <subcellularLocation>
        <location evidence="1">Cytoplasm</location>
    </subcellularLocation>
</comment>
<dbReference type="InterPro" id="IPR008532">
    <property type="entry name" value="NFACT_RNA-bd"/>
</dbReference>
<feature type="region of interest" description="Disordered" evidence="6">
    <location>
        <begin position="436"/>
        <end position="477"/>
    </location>
</feature>